<organism evidence="1 2">
    <name type="scientific">Lacrimispora amygdalina</name>
    <dbReference type="NCBI Taxonomy" id="253257"/>
    <lineage>
        <taxon>Bacteria</taxon>
        <taxon>Bacillati</taxon>
        <taxon>Bacillota</taxon>
        <taxon>Clostridia</taxon>
        <taxon>Lachnospirales</taxon>
        <taxon>Lachnospiraceae</taxon>
        <taxon>Lacrimispora</taxon>
    </lineage>
</organism>
<protein>
    <recommendedName>
        <fullName evidence="3">Nucleotidyltransferase domain-containing protein</fullName>
    </recommendedName>
</protein>
<evidence type="ECO:0000313" key="2">
    <source>
        <dbReference type="Proteomes" id="UP000260680"/>
    </source>
</evidence>
<dbReference type="SUPFAM" id="SSF81301">
    <property type="entry name" value="Nucleotidyltransferase"/>
    <property type="match status" value="1"/>
</dbReference>
<accession>A0A3E2NCC8</accession>
<dbReference type="AlphaFoldDB" id="A0A3E2NCC8"/>
<gene>
    <name evidence="1" type="ORF">DS742_12765</name>
</gene>
<dbReference type="Gene3D" id="3.30.460.10">
    <property type="entry name" value="Beta Polymerase, domain 2"/>
    <property type="match status" value="1"/>
</dbReference>
<dbReference type="Proteomes" id="UP000260680">
    <property type="component" value="Unassembled WGS sequence"/>
</dbReference>
<dbReference type="InterPro" id="IPR043519">
    <property type="entry name" value="NT_sf"/>
</dbReference>
<dbReference type="EMBL" id="QOHO01000034">
    <property type="protein sequence ID" value="RFZ78541.1"/>
    <property type="molecule type" value="Genomic_DNA"/>
</dbReference>
<proteinExistence type="predicted"/>
<sequence>MTITNISLSNSVELLNLYFNIKCIILFGNTSVSSKDIDLLIISENFSSIFIFKRAALVRSILSTAKKIDPICLTPTELADYIEKQNPFYLNILKKGTLIYGNKIS</sequence>
<reference evidence="1 2" key="1">
    <citation type="submission" date="2018-07" db="EMBL/GenBank/DDBJ databases">
        <title>New species, Clostridium PI-S10-A1B.</title>
        <authorList>
            <person name="Krishna G."/>
            <person name="Summeta K."/>
            <person name="Shikha S."/>
            <person name="Prabhu P.B."/>
            <person name="Suresh K."/>
        </authorList>
    </citation>
    <scope>NUCLEOTIDE SEQUENCE [LARGE SCALE GENOMIC DNA]</scope>
    <source>
        <strain evidence="1 2">PI-S10-A1B</strain>
    </source>
</reference>
<evidence type="ECO:0000313" key="1">
    <source>
        <dbReference type="EMBL" id="RFZ78541.1"/>
    </source>
</evidence>
<evidence type="ECO:0008006" key="3">
    <source>
        <dbReference type="Google" id="ProtNLM"/>
    </source>
</evidence>
<comment type="caution">
    <text evidence="1">The sequence shown here is derived from an EMBL/GenBank/DDBJ whole genome shotgun (WGS) entry which is preliminary data.</text>
</comment>
<name>A0A3E2NCC8_9FIRM</name>